<feature type="compositionally biased region" description="Basic and acidic residues" evidence="4">
    <location>
        <begin position="256"/>
        <end position="274"/>
    </location>
</feature>
<dbReference type="PROSITE" id="PS01268">
    <property type="entry name" value="UPF0024"/>
    <property type="match status" value="1"/>
</dbReference>
<dbReference type="Pfam" id="PF01142">
    <property type="entry name" value="TruD"/>
    <property type="match status" value="1"/>
</dbReference>
<dbReference type="OrthoDB" id="447290at2759"/>
<dbReference type="PROSITE" id="PS50984">
    <property type="entry name" value="TRUD"/>
    <property type="match status" value="1"/>
</dbReference>
<comment type="similarity">
    <text evidence="1">Belongs to the pseudouridine synthase TruD family.</text>
</comment>
<dbReference type="GO" id="GO:0001522">
    <property type="term" value="P:pseudouridine synthesis"/>
    <property type="evidence" value="ECO:0007669"/>
    <property type="project" value="InterPro"/>
</dbReference>
<keyword evidence="7" id="KW-1185">Reference proteome</keyword>
<proteinExistence type="inferred from homology"/>
<dbReference type="NCBIfam" id="TIGR00094">
    <property type="entry name" value="tRNA_TruD_broad"/>
    <property type="match status" value="1"/>
</dbReference>
<dbReference type="FunCoup" id="A0A316VHX2">
    <property type="interactions" value="679"/>
</dbReference>
<dbReference type="InterPro" id="IPR001656">
    <property type="entry name" value="PsdUridine_synth_TruD"/>
</dbReference>
<dbReference type="EMBL" id="KZ819603">
    <property type="protein sequence ID" value="PWN35105.1"/>
    <property type="molecule type" value="Genomic_DNA"/>
</dbReference>
<evidence type="ECO:0000256" key="3">
    <source>
        <dbReference type="ARBA" id="ARBA00023235"/>
    </source>
</evidence>
<evidence type="ECO:0000313" key="7">
    <source>
        <dbReference type="Proteomes" id="UP000245771"/>
    </source>
</evidence>
<evidence type="ECO:0000256" key="4">
    <source>
        <dbReference type="SAM" id="MobiDB-lite"/>
    </source>
</evidence>
<protein>
    <submittedName>
        <fullName evidence="6">tRNA pseudouridine synthase D</fullName>
    </submittedName>
</protein>
<feature type="compositionally biased region" description="Basic and acidic residues" evidence="4">
    <location>
        <begin position="133"/>
        <end position="142"/>
    </location>
</feature>
<evidence type="ECO:0000313" key="6">
    <source>
        <dbReference type="EMBL" id="PWN35105.1"/>
    </source>
</evidence>
<dbReference type="AlphaFoldDB" id="A0A316VHX2"/>
<dbReference type="GO" id="GO:0009982">
    <property type="term" value="F:pseudouridine synthase activity"/>
    <property type="evidence" value="ECO:0007669"/>
    <property type="project" value="InterPro"/>
</dbReference>
<dbReference type="RefSeq" id="XP_025355407.1">
    <property type="nucleotide sequence ID" value="XM_025498660.1"/>
</dbReference>
<dbReference type="InParanoid" id="A0A316VHX2"/>
<dbReference type="PANTHER" id="PTHR13326">
    <property type="entry name" value="TRNA PSEUDOURIDINE SYNTHASE D"/>
    <property type="match status" value="1"/>
</dbReference>
<dbReference type="InterPro" id="IPR020119">
    <property type="entry name" value="PsdUridine_synth_TruD_CS"/>
</dbReference>
<evidence type="ECO:0000256" key="2">
    <source>
        <dbReference type="ARBA" id="ARBA00022694"/>
    </source>
</evidence>
<dbReference type="GO" id="GO:0005634">
    <property type="term" value="C:nucleus"/>
    <property type="evidence" value="ECO:0007669"/>
    <property type="project" value="TreeGrafter"/>
</dbReference>
<keyword evidence="3" id="KW-0413">Isomerase</keyword>
<evidence type="ECO:0000259" key="5">
    <source>
        <dbReference type="PROSITE" id="PS50984"/>
    </source>
</evidence>
<name>A0A316VHX2_9BASI</name>
<evidence type="ECO:0000256" key="1">
    <source>
        <dbReference type="ARBA" id="ARBA00007953"/>
    </source>
</evidence>
<gene>
    <name evidence="6" type="ORF">FA14DRAFT_160407</name>
</gene>
<dbReference type="InterPro" id="IPR011760">
    <property type="entry name" value="PsdUridine_synth_TruD_insert"/>
</dbReference>
<dbReference type="GeneID" id="37020441"/>
<feature type="region of interest" description="Disordered" evidence="4">
    <location>
        <begin position="236"/>
        <end position="276"/>
    </location>
</feature>
<dbReference type="STRING" id="1280837.A0A316VHX2"/>
<accession>A0A316VHX2</accession>
<dbReference type="InterPro" id="IPR042214">
    <property type="entry name" value="TruD_catalytic"/>
</dbReference>
<dbReference type="CDD" id="cd02576">
    <property type="entry name" value="PseudoU_synth_ScPUS7"/>
    <property type="match status" value="1"/>
</dbReference>
<dbReference type="InterPro" id="IPR020103">
    <property type="entry name" value="PsdUridine_synth_cat_dom_sf"/>
</dbReference>
<dbReference type="GO" id="GO:0008033">
    <property type="term" value="P:tRNA processing"/>
    <property type="evidence" value="ECO:0007669"/>
    <property type="project" value="UniProtKB-KW"/>
</dbReference>
<feature type="compositionally biased region" description="Low complexity" evidence="4">
    <location>
        <begin position="144"/>
        <end position="157"/>
    </location>
</feature>
<sequence>MTDDIQPGVEDISLSRKHSIEHNNGNEEQHRAKRVNVSNPATEQDEQIAVVSERDVGIIAYVNPDLKPIEGGIIKQRYSDFHVREVARGGQVCRITSLQPPKEEEGGGTLYALYKEQEAEKNDQSGQLKQSRLAKEEEEKKARQSQYQQEKQQASEQTSGWNVNEEQNTKLLALLGADGLETLKTLWTQGAKPKQEGRDDRFVNMLPLTDKQQRTEAHQLVREAFNSLLLTEHTDVKAEDGTSQSAIRIRWGSGRPEQRRAAKQDKRDKPDNDRLPPYIHFLMQKTNRDSQDALNILARSLGLMHGGGGGGKPVKDISVAGTKDKRGVTVQQVALKRGRRTLDDLWRMANGLHRNVGRADFRGKGQELINAVSRRGDRGIRIAHLRYADDQLHLGQLEGNEFEIVLRNVKVNERSTVDAAMEVLKTRGFINYYGMQRFGTSTISTHKIGIALLKGDYKGAVELIMSPRQGDPENAQQAREAYQQGKFDEFLSLIPNFYVGERSIVSRMKADRYAFPQGQNPSSLSNIDWKKYFSALPRSLRTMYVHAFQSYIWNSLASKRAQDFGLQAPIVGDYVWLKGEESYVEVGAGDEDEDEDARLNAVVNGTATSNSFGKKQVKIIEDEAELSKYTIHDVMIPSPGSQVQIPQTSWMFEPYQRILQEEGLRVEDLENAGKQSPELALTGDYRALLHLPKNVSYDLVRYTDANVNLVQSDEDKILGLEAPPKPVGFDEPVDPATPSFVALILRFTLGVSAYATMAIREILKQETSSNHQRELTMRGEDQIRK</sequence>
<organism evidence="6 7">
    <name type="scientific">Meira miltonrushii</name>
    <dbReference type="NCBI Taxonomy" id="1280837"/>
    <lineage>
        <taxon>Eukaryota</taxon>
        <taxon>Fungi</taxon>
        <taxon>Dikarya</taxon>
        <taxon>Basidiomycota</taxon>
        <taxon>Ustilaginomycotina</taxon>
        <taxon>Exobasidiomycetes</taxon>
        <taxon>Exobasidiales</taxon>
        <taxon>Brachybasidiaceae</taxon>
        <taxon>Meira</taxon>
    </lineage>
</organism>
<feature type="region of interest" description="Disordered" evidence="4">
    <location>
        <begin position="118"/>
        <end position="163"/>
    </location>
</feature>
<dbReference type="PANTHER" id="PTHR13326:SF21">
    <property type="entry name" value="PSEUDOURIDYLATE SYNTHASE PUS7L"/>
    <property type="match status" value="1"/>
</dbReference>
<dbReference type="Gene3D" id="3.30.2350.20">
    <property type="entry name" value="TruD, catalytic domain"/>
    <property type="match status" value="2"/>
</dbReference>
<feature type="domain" description="TRUD" evidence="5">
    <location>
        <begin position="428"/>
        <end position="691"/>
    </location>
</feature>
<reference evidence="6 7" key="1">
    <citation type="journal article" date="2018" name="Mol. Biol. Evol.">
        <title>Broad Genomic Sampling Reveals a Smut Pathogenic Ancestry of the Fungal Clade Ustilaginomycotina.</title>
        <authorList>
            <person name="Kijpornyongpan T."/>
            <person name="Mondo S.J."/>
            <person name="Barry K."/>
            <person name="Sandor L."/>
            <person name="Lee J."/>
            <person name="Lipzen A."/>
            <person name="Pangilinan J."/>
            <person name="LaButti K."/>
            <person name="Hainaut M."/>
            <person name="Henrissat B."/>
            <person name="Grigoriev I.V."/>
            <person name="Spatafora J.W."/>
            <person name="Aime M.C."/>
        </authorList>
    </citation>
    <scope>NUCLEOTIDE SEQUENCE [LARGE SCALE GENOMIC DNA]</scope>
    <source>
        <strain evidence="6 7">MCA 3882</strain>
    </source>
</reference>
<dbReference type="Proteomes" id="UP000245771">
    <property type="component" value="Unassembled WGS sequence"/>
</dbReference>
<feature type="compositionally biased region" description="Basic and acidic residues" evidence="4">
    <location>
        <begin position="18"/>
        <end position="30"/>
    </location>
</feature>
<dbReference type="PIRSF" id="PIRSF037016">
    <property type="entry name" value="Pseudouridin_synth_euk_prd"/>
    <property type="match status" value="1"/>
</dbReference>
<dbReference type="SUPFAM" id="SSF55120">
    <property type="entry name" value="Pseudouridine synthase"/>
    <property type="match status" value="1"/>
</dbReference>
<dbReference type="GO" id="GO:0003723">
    <property type="term" value="F:RNA binding"/>
    <property type="evidence" value="ECO:0007669"/>
    <property type="project" value="InterPro"/>
</dbReference>
<feature type="region of interest" description="Disordered" evidence="4">
    <location>
        <begin position="1"/>
        <end position="45"/>
    </location>
</feature>
<keyword evidence="2" id="KW-0819">tRNA processing</keyword>